<evidence type="ECO:0008006" key="3">
    <source>
        <dbReference type="Google" id="ProtNLM"/>
    </source>
</evidence>
<keyword evidence="1" id="KW-0732">Signal</keyword>
<dbReference type="KEGG" id="stac:ABII15_38620"/>
<name>A0AAU8J529_9ACTN</name>
<dbReference type="InterPro" id="IPR006311">
    <property type="entry name" value="TAT_signal"/>
</dbReference>
<evidence type="ECO:0000256" key="1">
    <source>
        <dbReference type="SAM" id="SignalP"/>
    </source>
</evidence>
<evidence type="ECO:0000313" key="2">
    <source>
        <dbReference type="EMBL" id="XCJ75947.1"/>
    </source>
</evidence>
<accession>A0AAU8J529</accession>
<dbReference type="PROSITE" id="PS51318">
    <property type="entry name" value="TAT"/>
    <property type="match status" value="1"/>
</dbReference>
<gene>
    <name evidence="2" type="ORF">ABII15_38620</name>
</gene>
<sequence>MKNSRRTAGAAAAAALATGLVLAGAASATAAPQCISSPTQLEQSLQQAVALERAADTGELAPTSVGRM</sequence>
<keyword evidence="2" id="KW-0614">Plasmid</keyword>
<dbReference type="EMBL" id="CP159535">
    <property type="protein sequence ID" value="XCJ75947.1"/>
    <property type="molecule type" value="Genomic_DNA"/>
</dbReference>
<feature type="signal peptide" evidence="1">
    <location>
        <begin position="1"/>
        <end position="30"/>
    </location>
</feature>
<organism evidence="2">
    <name type="scientific">Streptomyces tabacisoli</name>
    <dbReference type="NCBI Taxonomy" id="3156398"/>
    <lineage>
        <taxon>Bacteria</taxon>
        <taxon>Bacillati</taxon>
        <taxon>Actinomycetota</taxon>
        <taxon>Actinomycetes</taxon>
        <taxon>Kitasatosporales</taxon>
        <taxon>Streptomycetaceae</taxon>
        <taxon>Streptomyces</taxon>
    </lineage>
</organism>
<dbReference type="AlphaFoldDB" id="A0AAU8J529"/>
<proteinExistence type="predicted"/>
<feature type="chain" id="PRO_5043750728" description="DUF4148 domain-containing protein" evidence="1">
    <location>
        <begin position="31"/>
        <end position="68"/>
    </location>
</feature>
<geneLocation type="plasmid" evidence="2">
    <name>punmamed1</name>
</geneLocation>
<dbReference type="RefSeq" id="WP_111668633.1">
    <property type="nucleotide sequence ID" value="NZ_CP159535.1"/>
</dbReference>
<protein>
    <recommendedName>
        <fullName evidence="3">DUF4148 domain-containing protein</fullName>
    </recommendedName>
</protein>
<reference evidence="2" key="1">
    <citation type="submission" date="2024-06" db="EMBL/GenBank/DDBJ databases">
        <title>Streptomyces sp. strain HUAS MG91 genome sequences.</title>
        <authorList>
            <person name="Mo P."/>
        </authorList>
    </citation>
    <scope>NUCLEOTIDE SEQUENCE</scope>
    <source>
        <strain evidence="2">HUAS MG91</strain>
        <plasmid evidence="2">punmamed1</plasmid>
    </source>
</reference>